<name>A0AAU7D1L7_9BACT</name>
<accession>A0AAU7DCR1</accession>
<dbReference type="RefSeq" id="WP_348268671.1">
    <property type="nucleotide sequence ID" value="NZ_CP121194.1"/>
</dbReference>
<sequence length="222" mass="24508">MPDTLISVKILTRILFYFGAAVFAIALFAAGIYLTIPTHNTAASHFDTLIVLGYPANADGTPSPEERERVLEGVREYKAGVAPYILMTGAAAHNQYIEADVMAELARSQGVPASAILEDVQAQNTIQNIYYSASIMHQYDMNSAEIISSPSHLPRAALVVNTFNVDQPSLYINWSTHAASWPPEYSIFHEAILYIGEARNCLILRFNGFPSSRFLPRDRAIN</sequence>
<keyword evidence="1" id="KW-0472">Membrane</keyword>
<protein>
    <submittedName>
        <fullName evidence="3">YdcF family protein</fullName>
    </submittedName>
</protein>
<organism evidence="3">
    <name type="scientific">Edaphobacter paludis</name>
    <dbReference type="NCBI Taxonomy" id="3035702"/>
    <lineage>
        <taxon>Bacteria</taxon>
        <taxon>Pseudomonadati</taxon>
        <taxon>Acidobacteriota</taxon>
        <taxon>Terriglobia</taxon>
        <taxon>Terriglobales</taxon>
        <taxon>Acidobacteriaceae</taxon>
        <taxon>Edaphobacter</taxon>
    </lineage>
</organism>
<dbReference type="PANTHER" id="PTHR30336:SF20">
    <property type="entry name" value="DUF218 DOMAIN-CONTAINING PROTEIN"/>
    <property type="match status" value="1"/>
</dbReference>
<keyword evidence="1" id="KW-1133">Transmembrane helix</keyword>
<dbReference type="InterPro" id="IPR014729">
    <property type="entry name" value="Rossmann-like_a/b/a_fold"/>
</dbReference>
<dbReference type="EMBL" id="CP121194">
    <property type="protein sequence ID" value="XBH11184.1"/>
    <property type="molecule type" value="Genomic_DNA"/>
</dbReference>
<proteinExistence type="predicted"/>
<feature type="domain" description="DUF218" evidence="2">
    <location>
        <begin position="47"/>
        <end position="190"/>
    </location>
</feature>
<dbReference type="InterPro" id="IPR051599">
    <property type="entry name" value="Cell_Envelope_Assoc"/>
</dbReference>
<dbReference type="InterPro" id="IPR003848">
    <property type="entry name" value="DUF218"/>
</dbReference>
<keyword evidence="1" id="KW-0812">Transmembrane</keyword>
<feature type="transmembrane region" description="Helical" evidence="1">
    <location>
        <begin position="14"/>
        <end position="36"/>
    </location>
</feature>
<dbReference type="PANTHER" id="PTHR30336">
    <property type="entry name" value="INNER MEMBRANE PROTEIN, PROBABLE PERMEASE"/>
    <property type="match status" value="1"/>
</dbReference>
<dbReference type="Pfam" id="PF02698">
    <property type="entry name" value="DUF218"/>
    <property type="match status" value="1"/>
</dbReference>
<accession>A0AAU7D1L7</accession>
<dbReference type="Gene3D" id="3.40.50.620">
    <property type="entry name" value="HUPs"/>
    <property type="match status" value="1"/>
</dbReference>
<evidence type="ECO:0000313" key="4">
    <source>
        <dbReference type="EMBL" id="XBH14611.1"/>
    </source>
</evidence>
<gene>
    <name evidence="3" type="ORF">P4G45_05490</name>
    <name evidence="4" type="ORF">P8936_05460</name>
</gene>
<dbReference type="AlphaFoldDB" id="A0AAU7D1L7"/>
<dbReference type="EMBL" id="CP121195">
    <property type="protein sequence ID" value="XBH14611.1"/>
    <property type="molecule type" value="Genomic_DNA"/>
</dbReference>
<dbReference type="KEGG" id="epl:P4G45_05490"/>
<dbReference type="CDD" id="cd06259">
    <property type="entry name" value="YdcF-like"/>
    <property type="match status" value="1"/>
</dbReference>
<evidence type="ECO:0000256" key="1">
    <source>
        <dbReference type="SAM" id="Phobius"/>
    </source>
</evidence>
<dbReference type="GO" id="GO:0005886">
    <property type="term" value="C:plasma membrane"/>
    <property type="evidence" value="ECO:0007669"/>
    <property type="project" value="TreeGrafter"/>
</dbReference>
<evidence type="ECO:0000313" key="3">
    <source>
        <dbReference type="EMBL" id="XBH11184.1"/>
    </source>
</evidence>
<evidence type="ECO:0000259" key="2">
    <source>
        <dbReference type="Pfam" id="PF02698"/>
    </source>
</evidence>
<reference evidence="3" key="1">
    <citation type="submission" date="2023-03" db="EMBL/GenBank/DDBJ databases">
        <title>Edaphobacter sp.</title>
        <authorList>
            <person name="Huber K.J."/>
            <person name="Papendorf J."/>
            <person name="Pilke C."/>
            <person name="Bunk B."/>
            <person name="Sproeer C."/>
            <person name="Pester M."/>
        </authorList>
    </citation>
    <scope>NUCLEOTIDE SEQUENCE</scope>
    <source>
        <strain evidence="3">DSM 109919</strain>
        <strain evidence="4">DSM 109920</strain>
    </source>
</reference>